<dbReference type="AlphaFoldDB" id="A0A410W925"/>
<dbReference type="CDD" id="cd03109">
    <property type="entry name" value="DTBS"/>
    <property type="match status" value="1"/>
</dbReference>
<dbReference type="RefSeq" id="WP_128889898.1">
    <property type="nucleotide sequence ID" value="NZ_BMCX01000001.1"/>
</dbReference>
<keyword evidence="1" id="KW-0547">Nucleotide-binding</keyword>
<evidence type="ECO:0000313" key="2">
    <source>
        <dbReference type="EMBL" id="QAU52451.1"/>
    </source>
</evidence>
<dbReference type="OrthoDB" id="9802610at2"/>
<keyword evidence="1" id="KW-0067">ATP-binding</keyword>
<feature type="binding site" evidence="1">
    <location>
        <position position="16"/>
    </location>
    <ligand>
        <name>Mg(2+)</name>
        <dbReference type="ChEBI" id="CHEBI:18420"/>
    </ligand>
</feature>
<dbReference type="GO" id="GO:0005829">
    <property type="term" value="C:cytosol"/>
    <property type="evidence" value="ECO:0007669"/>
    <property type="project" value="TreeGrafter"/>
</dbReference>
<dbReference type="PANTHER" id="PTHR43210">
    <property type="entry name" value="DETHIOBIOTIN SYNTHETASE"/>
    <property type="match status" value="1"/>
</dbReference>
<name>A0A410W925_9CORY</name>
<gene>
    <name evidence="2" type="primary">bioD1</name>
    <name evidence="1" type="synonym">bioD</name>
    <name evidence="2" type="ORF">CPELA_05905</name>
</gene>
<feature type="binding site" evidence="1">
    <location>
        <position position="49"/>
    </location>
    <ligand>
        <name>Mg(2+)</name>
        <dbReference type="ChEBI" id="CHEBI:18420"/>
    </ligand>
</feature>
<comment type="subunit">
    <text evidence="1">Homodimer.</text>
</comment>
<keyword evidence="3" id="KW-1185">Reference proteome</keyword>
<dbReference type="PIRSF" id="PIRSF006755">
    <property type="entry name" value="DTB_synth"/>
    <property type="match status" value="1"/>
</dbReference>
<dbReference type="Gene3D" id="3.40.50.300">
    <property type="entry name" value="P-loop containing nucleotide triphosphate hydrolases"/>
    <property type="match status" value="1"/>
</dbReference>
<dbReference type="UniPathway" id="UPA00078">
    <property type="reaction ID" value="UER00161"/>
</dbReference>
<feature type="binding site" evidence="1">
    <location>
        <position position="107"/>
    </location>
    <ligand>
        <name>Mg(2+)</name>
        <dbReference type="ChEBI" id="CHEBI:18420"/>
    </ligand>
</feature>
<dbReference type="InterPro" id="IPR004472">
    <property type="entry name" value="DTB_synth_BioD"/>
</dbReference>
<proteinExistence type="inferred from homology"/>
<dbReference type="HAMAP" id="MF_00336">
    <property type="entry name" value="BioD"/>
    <property type="match status" value="1"/>
</dbReference>
<dbReference type="InterPro" id="IPR027417">
    <property type="entry name" value="P-loop_NTPase"/>
</dbReference>
<dbReference type="SUPFAM" id="SSF52540">
    <property type="entry name" value="P-loop containing nucleoside triphosphate hydrolases"/>
    <property type="match status" value="1"/>
</dbReference>
<comment type="catalytic activity">
    <reaction evidence="1">
        <text>(7R,8S)-7,8-diammoniononanoate + CO2 + ATP = (4R,5S)-dethiobiotin + ADP + phosphate + 3 H(+)</text>
        <dbReference type="Rhea" id="RHEA:15805"/>
        <dbReference type="ChEBI" id="CHEBI:15378"/>
        <dbReference type="ChEBI" id="CHEBI:16526"/>
        <dbReference type="ChEBI" id="CHEBI:30616"/>
        <dbReference type="ChEBI" id="CHEBI:43474"/>
        <dbReference type="ChEBI" id="CHEBI:149469"/>
        <dbReference type="ChEBI" id="CHEBI:149473"/>
        <dbReference type="ChEBI" id="CHEBI:456216"/>
        <dbReference type="EC" id="6.3.3.3"/>
    </reaction>
</comment>
<dbReference type="GO" id="GO:0005524">
    <property type="term" value="F:ATP binding"/>
    <property type="evidence" value="ECO:0007669"/>
    <property type="project" value="UniProtKB-UniRule"/>
</dbReference>
<dbReference type="GO" id="GO:0009102">
    <property type="term" value="P:biotin biosynthetic process"/>
    <property type="evidence" value="ECO:0007669"/>
    <property type="project" value="UniProtKB-UniRule"/>
</dbReference>
<evidence type="ECO:0000256" key="1">
    <source>
        <dbReference type="HAMAP-Rule" id="MF_00336"/>
    </source>
</evidence>
<feature type="binding site" evidence="1">
    <location>
        <begin position="12"/>
        <end position="17"/>
    </location>
    <ligand>
        <name>ATP</name>
        <dbReference type="ChEBI" id="CHEBI:30616"/>
    </ligand>
</feature>
<protein>
    <recommendedName>
        <fullName evidence="1">ATP-dependent dethiobiotin synthetase BioD</fullName>
        <ecNumber evidence="1">6.3.3.3</ecNumber>
    </recommendedName>
    <alternativeName>
        <fullName evidence="1">DTB synthetase</fullName>
        <shortName evidence="1">DTBS</shortName>
    </alternativeName>
    <alternativeName>
        <fullName evidence="1">Dethiobiotin synthase</fullName>
    </alternativeName>
</protein>
<dbReference type="NCBIfam" id="TIGR00347">
    <property type="entry name" value="bioD"/>
    <property type="match status" value="1"/>
</dbReference>
<dbReference type="EMBL" id="CP035299">
    <property type="protein sequence ID" value="QAU52451.1"/>
    <property type="molecule type" value="Genomic_DNA"/>
</dbReference>
<dbReference type="GO" id="GO:0000287">
    <property type="term" value="F:magnesium ion binding"/>
    <property type="evidence" value="ECO:0007669"/>
    <property type="project" value="UniProtKB-UniRule"/>
</dbReference>
<keyword evidence="1" id="KW-0963">Cytoplasm</keyword>
<comment type="pathway">
    <text evidence="1">Cofactor biosynthesis; biotin biosynthesis; biotin from 7,8-diaminononanoate: step 1/2.</text>
</comment>
<feature type="binding site" evidence="1">
    <location>
        <begin position="107"/>
        <end position="110"/>
    </location>
    <ligand>
        <name>ATP</name>
        <dbReference type="ChEBI" id="CHEBI:30616"/>
    </ligand>
</feature>
<comment type="subcellular location">
    <subcellularLocation>
        <location evidence="1">Cytoplasm</location>
    </subcellularLocation>
</comment>
<comment type="caution">
    <text evidence="1">Lacks conserved residue(s) required for the propagation of feature annotation.</text>
</comment>
<comment type="function">
    <text evidence="1">Catalyzes a mechanistically unusual reaction, the ATP-dependent insertion of CO2 between the N7 and N8 nitrogen atoms of 7,8-diaminopelargonic acid (DAPA, also called 7,8-diammoniononanoate) to form a ureido ring.</text>
</comment>
<dbReference type="Pfam" id="PF13500">
    <property type="entry name" value="AAA_26"/>
    <property type="match status" value="1"/>
</dbReference>
<dbReference type="KEGG" id="cpeg:CPELA_05905"/>
<keyword evidence="1" id="KW-0093">Biotin biosynthesis</keyword>
<organism evidence="2 3">
    <name type="scientific">Corynebacterium pelargi</name>
    <dbReference type="NCBI Taxonomy" id="1471400"/>
    <lineage>
        <taxon>Bacteria</taxon>
        <taxon>Bacillati</taxon>
        <taxon>Actinomycetota</taxon>
        <taxon>Actinomycetes</taxon>
        <taxon>Mycobacteriales</taxon>
        <taxon>Corynebacteriaceae</taxon>
        <taxon>Corynebacterium</taxon>
    </lineage>
</organism>
<dbReference type="EC" id="6.3.3.3" evidence="1"/>
<keyword evidence="1" id="KW-0460">Magnesium</keyword>
<feature type="active site" evidence="1">
    <location>
        <position position="37"/>
    </location>
</feature>
<dbReference type="PANTHER" id="PTHR43210:SF5">
    <property type="entry name" value="DETHIOBIOTIN SYNTHETASE"/>
    <property type="match status" value="1"/>
</dbReference>
<reference evidence="2 3" key="1">
    <citation type="submission" date="2019-01" db="EMBL/GenBank/DDBJ databases">
        <authorList>
            <person name="Ruckert C."/>
            <person name="Busche T."/>
            <person name="Kalinowski J."/>
        </authorList>
    </citation>
    <scope>NUCLEOTIDE SEQUENCE [LARGE SCALE GENOMIC DNA]</scope>
    <source>
        <strain evidence="2 3">136/3</strain>
    </source>
</reference>
<evidence type="ECO:0000313" key="3">
    <source>
        <dbReference type="Proteomes" id="UP000288929"/>
    </source>
</evidence>
<comment type="cofactor">
    <cofactor evidence="1">
        <name>Mg(2+)</name>
        <dbReference type="ChEBI" id="CHEBI:18420"/>
    </cofactor>
</comment>
<accession>A0A410W925</accession>
<keyword evidence="1 2" id="KW-0436">Ligase</keyword>
<dbReference type="GO" id="GO:0004141">
    <property type="term" value="F:dethiobiotin synthase activity"/>
    <property type="evidence" value="ECO:0007669"/>
    <property type="project" value="UniProtKB-UniRule"/>
</dbReference>
<keyword evidence="1" id="KW-0479">Metal-binding</keyword>
<comment type="similarity">
    <text evidence="1">Belongs to the dethiobiotin synthetase family.</text>
</comment>
<feature type="binding site" evidence="1">
    <location>
        <position position="41"/>
    </location>
    <ligand>
        <name>substrate</name>
    </ligand>
</feature>
<dbReference type="Proteomes" id="UP000288929">
    <property type="component" value="Chromosome"/>
</dbReference>
<feature type="binding site" evidence="1">
    <location>
        <position position="49"/>
    </location>
    <ligand>
        <name>ATP</name>
        <dbReference type="ChEBI" id="CHEBI:30616"/>
    </ligand>
</feature>
<sequence>MSILCISGTNTDVGKTIATAALALAAQQQGYEVIPIKPVQTGEPEGKGDVDTIERLTGIQGTCLRRYPEPLAPNLSARRAGIEPAGVGELAQEITRLDRPDRLLLVEGAGGLLVRINEQESFADLVQALSAPLVIVSSMGLGSLNLAELTVEAARYRGIEVKALIGGAIDAEPNLATRLNLEEMPKICQVPLWGVLPDNSGALSREAFASMATEHLRPNLLSPQ</sequence>